<evidence type="ECO:0000256" key="1">
    <source>
        <dbReference type="ARBA" id="ARBA00001947"/>
    </source>
</evidence>
<dbReference type="STRING" id="1127699.HMPREF9151_01747"/>
<dbReference type="Proteomes" id="UP000010433">
    <property type="component" value="Unassembled WGS sequence"/>
</dbReference>
<protein>
    <submittedName>
        <fullName evidence="11">Peptidase family M13</fullName>
    </submittedName>
</protein>
<dbReference type="GO" id="GO:0046872">
    <property type="term" value="F:metal ion binding"/>
    <property type="evidence" value="ECO:0007669"/>
    <property type="project" value="UniProtKB-KW"/>
</dbReference>
<comment type="cofactor">
    <cofactor evidence="1">
        <name>Zn(2+)</name>
        <dbReference type="ChEBI" id="CHEBI:29105"/>
    </cofactor>
</comment>
<proteinExistence type="inferred from homology"/>
<evidence type="ECO:0000256" key="2">
    <source>
        <dbReference type="ARBA" id="ARBA00007357"/>
    </source>
</evidence>
<feature type="chain" id="PRO_5003954225" evidence="8">
    <location>
        <begin position="20"/>
        <end position="675"/>
    </location>
</feature>
<dbReference type="InterPro" id="IPR042089">
    <property type="entry name" value="Peptidase_M13_dom_2"/>
</dbReference>
<dbReference type="InterPro" id="IPR018497">
    <property type="entry name" value="Peptidase_M13_C"/>
</dbReference>
<dbReference type="GO" id="GO:0016485">
    <property type="term" value="P:protein processing"/>
    <property type="evidence" value="ECO:0007669"/>
    <property type="project" value="TreeGrafter"/>
</dbReference>
<sequence length="675" mass="76774">MKHLMMTMMMMAAPVVGMAQGKSGIDPANLDKSVRAADDFYQFATGGWQKRNPLPAAYSRFGSFDQLQEDNNKRINSILSDLLKKNYKHGSMEQKLSDFYKLAMDSERRNREGLTPVKPLLNEMEAAKTKADLQQLQLKYAVEGYGVGFASYFAADEKNVTTNILSLSQSGLTLGQKDYYLNNDAATVAIREAYKQHLVRMFRLYGFSEAQATARANAVFRGETALALVSKSVTELRDPQANYNKMTLKEFQELYPNIPLEKMANAEGVKSAYIQEIVVGQPAFMAGYDKIYAAATADDLRALMEWDVIQNSASYLSDEIREANFDFFGKTISGRKEDYPLWKRATNQVEAQMGEALGKIYVARYFPESSKKMMEQLVRNLQISLGQRIDAQTWMSDTTKAAAHKKLDKFYVKIGYPNKWIDYGKLVIDPQKSYYENVMACRNFSHNRHIEEKAGKPVDRDEWYMTPQTVNAYYNPTTNEICFPAGILQRPFFDPKADEAFNYGAIGVVIGHEMTHGFDDQGRQYDDSGNMKDWWTETDAKGFEERADMYADFFSNIKVLPDLNANGRFTLGENLADHGGLQVSYQAFKNAIAKKHLKTIDGFTPDQRFFLAYAGVWGQNITELEIRNRTKRDPHALGEWRVNGALPHIDAWYDAFGVKEGDKLFIPKSQRLSLW</sequence>
<evidence type="ECO:0000259" key="9">
    <source>
        <dbReference type="Pfam" id="PF01431"/>
    </source>
</evidence>
<gene>
    <name evidence="11" type="ORF">HMPREF9151_01747</name>
</gene>
<evidence type="ECO:0000259" key="10">
    <source>
        <dbReference type="Pfam" id="PF05649"/>
    </source>
</evidence>
<dbReference type="GO" id="GO:0004222">
    <property type="term" value="F:metalloendopeptidase activity"/>
    <property type="evidence" value="ECO:0007669"/>
    <property type="project" value="InterPro"/>
</dbReference>
<keyword evidence="12" id="KW-1185">Reference proteome</keyword>
<dbReference type="Pfam" id="PF01431">
    <property type="entry name" value="Peptidase_M13"/>
    <property type="match status" value="1"/>
</dbReference>
<comment type="similarity">
    <text evidence="2">Belongs to the peptidase M13 family.</text>
</comment>
<evidence type="ECO:0000256" key="5">
    <source>
        <dbReference type="ARBA" id="ARBA00022801"/>
    </source>
</evidence>
<dbReference type="CDD" id="cd08662">
    <property type="entry name" value="M13"/>
    <property type="match status" value="1"/>
</dbReference>
<keyword evidence="6" id="KW-0862">Zinc</keyword>
<evidence type="ECO:0000313" key="11">
    <source>
        <dbReference type="EMBL" id="EKX99320.1"/>
    </source>
</evidence>
<dbReference type="PANTHER" id="PTHR11733">
    <property type="entry name" value="ZINC METALLOPROTEASE FAMILY M13 NEPRILYSIN-RELATED"/>
    <property type="match status" value="1"/>
</dbReference>
<feature type="domain" description="Peptidase M13 N-terminal" evidence="10">
    <location>
        <begin position="38"/>
        <end position="417"/>
    </location>
</feature>
<evidence type="ECO:0000256" key="8">
    <source>
        <dbReference type="SAM" id="SignalP"/>
    </source>
</evidence>
<dbReference type="InterPro" id="IPR024079">
    <property type="entry name" value="MetalloPept_cat_dom_sf"/>
</dbReference>
<comment type="caution">
    <text evidence="11">The sequence shown here is derived from an EMBL/GenBank/DDBJ whole genome shotgun (WGS) entry which is preliminary data.</text>
</comment>
<dbReference type="PROSITE" id="PS51885">
    <property type="entry name" value="NEPRILYSIN"/>
    <property type="match status" value="1"/>
</dbReference>
<evidence type="ECO:0000256" key="6">
    <source>
        <dbReference type="ARBA" id="ARBA00022833"/>
    </source>
</evidence>
<dbReference type="EMBL" id="AMEP01000102">
    <property type="protein sequence ID" value="EKX99320.1"/>
    <property type="molecule type" value="Genomic_DNA"/>
</dbReference>
<dbReference type="RefSeq" id="WP_009163051.1">
    <property type="nucleotide sequence ID" value="NZ_KB291003.1"/>
</dbReference>
<dbReference type="AlphaFoldDB" id="L1N7N6"/>
<dbReference type="InterPro" id="IPR008753">
    <property type="entry name" value="Peptidase_M13_N"/>
</dbReference>
<dbReference type="InterPro" id="IPR000718">
    <property type="entry name" value="Peptidase_M13"/>
</dbReference>
<keyword evidence="7" id="KW-0482">Metalloprotease</keyword>
<feature type="signal peptide" evidence="8">
    <location>
        <begin position="1"/>
        <end position="19"/>
    </location>
</feature>
<accession>L1N7N6</accession>
<dbReference type="PRINTS" id="PR00786">
    <property type="entry name" value="NEPRILYSIN"/>
</dbReference>
<dbReference type="GO" id="GO:0005886">
    <property type="term" value="C:plasma membrane"/>
    <property type="evidence" value="ECO:0007669"/>
    <property type="project" value="TreeGrafter"/>
</dbReference>
<reference evidence="11 12" key="1">
    <citation type="submission" date="2012-05" db="EMBL/GenBank/DDBJ databases">
        <authorList>
            <person name="Weinstock G."/>
            <person name="Sodergren E."/>
            <person name="Lobos E.A."/>
            <person name="Fulton L."/>
            <person name="Fulton R."/>
            <person name="Courtney L."/>
            <person name="Fronick C."/>
            <person name="O'Laughlin M."/>
            <person name="Godfrey J."/>
            <person name="Wilson R.M."/>
            <person name="Miner T."/>
            <person name="Farmer C."/>
            <person name="Delehaunty K."/>
            <person name="Cordes M."/>
            <person name="Minx P."/>
            <person name="Tomlinson C."/>
            <person name="Chen J."/>
            <person name="Wollam A."/>
            <person name="Pepin K.H."/>
            <person name="Bhonagiri V."/>
            <person name="Zhang X."/>
            <person name="Suruliraj S."/>
            <person name="Warren W."/>
            <person name="Mitreva M."/>
            <person name="Mardis E.R."/>
            <person name="Wilson R.K."/>
        </authorList>
    </citation>
    <scope>NUCLEOTIDE SEQUENCE [LARGE SCALE GENOMIC DNA]</scope>
    <source>
        <strain evidence="11 12">F0055</strain>
    </source>
</reference>
<evidence type="ECO:0000256" key="4">
    <source>
        <dbReference type="ARBA" id="ARBA00022723"/>
    </source>
</evidence>
<evidence type="ECO:0000313" key="12">
    <source>
        <dbReference type="Proteomes" id="UP000010433"/>
    </source>
</evidence>
<keyword evidence="5" id="KW-0378">Hydrolase</keyword>
<organism evidence="11 12">
    <name type="scientific">Hoylesella saccharolytica F0055</name>
    <dbReference type="NCBI Taxonomy" id="1127699"/>
    <lineage>
        <taxon>Bacteria</taxon>
        <taxon>Pseudomonadati</taxon>
        <taxon>Bacteroidota</taxon>
        <taxon>Bacteroidia</taxon>
        <taxon>Bacteroidales</taxon>
        <taxon>Prevotellaceae</taxon>
        <taxon>Hoylesella</taxon>
    </lineage>
</organism>
<dbReference type="Gene3D" id="1.10.1380.10">
    <property type="entry name" value="Neutral endopeptidase , domain2"/>
    <property type="match status" value="1"/>
</dbReference>
<dbReference type="PATRIC" id="fig|1127699.3.peg.1613"/>
<evidence type="ECO:0000256" key="7">
    <source>
        <dbReference type="ARBA" id="ARBA00023049"/>
    </source>
</evidence>
<feature type="domain" description="Peptidase M13 C-terminal" evidence="9">
    <location>
        <begin position="471"/>
        <end position="671"/>
    </location>
</feature>
<dbReference type="HOGENOM" id="CLU_006187_7_2_10"/>
<dbReference type="PANTHER" id="PTHR11733:SF167">
    <property type="entry name" value="FI17812P1-RELATED"/>
    <property type="match status" value="1"/>
</dbReference>
<name>L1N7N6_9BACT</name>
<dbReference type="Pfam" id="PF05649">
    <property type="entry name" value="Peptidase_M13_N"/>
    <property type="match status" value="1"/>
</dbReference>
<keyword evidence="4" id="KW-0479">Metal-binding</keyword>
<keyword evidence="8" id="KW-0732">Signal</keyword>
<evidence type="ECO:0000256" key="3">
    <source>
        <dbReference type="ARBA" id="ARBA00022670"/>
    </source>
</evidence>
<dbReference type="Gene3D" id="3.40.390.10">
    <property type="entry name" value="Collagenase (Catalytic Domain)"/>
    <property type="match status" value="1"/>
</dbReference>
<dbReference type="OrthoDB" id="9775677at2"/>
<dbReference type="SUPFAM" id="SSF55486">
    <property type="entry name" value="Metalloproteases ('zincins'), catalytic domain"/>
    <property type="match status" value="1"/>
</dbReference>
<keyword evidence="3" id="KW-0645">Protease</keyword>